<dbReference type="AlphaFoldDB" id="A0A7E6EPM2"/>
<feature type="domain" description="WSC" evidence="7">
    <location>
        <begin position="164"/>
        <end position="255"/>
    </location>
</feature>
<keyword evidence="2" id="KW-0812">Transmembrane</keyword>
<accession>A0A7E6EPM2</accession>
<keyword evidence="4" id="KW-1133">Transmembrane helix</keyword>
<proteinExistence type="predicted"/>
<evidence type="ECO:0000256" key="4">
    <source>
        <dbReference type="ARBA" id="ARBA00022989"/>
    </source>
</evidence>
<keyword evidence="3" id="KW-0732">Signal</keyword>
<evidence type="ECO:0000256" key="1">
    <source>
        <dbReference type="ARBA" id="ARBA00004167"/>
    </source>
</evidence>
<dbReference type="Pfam" id="PF01822">
    <property type="entry name" value="WSC"/>
    <property type="match status" value="5"/>
</dbReference>
<evidence type="ECO:0000256" key="6">
    <source>
        <dbReference type="ARBA" id="ARBA00023180"/>
    </source>
</evidence>
<dbReference type="InterPro" id="IPR051836">
    <property type="entry name" value="Kremen_rcpt"/>
</dbReference>
<feature type="domain" description="WSC" evidence="7">
    <location>
        <begin position="62"/>
        <end position="153"/>
    </location>
</feature>
<comment type="subcellular location">
    <subcellularLocation>
        <location evidence="1">Membrane</location>
        <topology evidence="1">Single-pass membrane protein</topology>
    </subcellularLocation>
</comment>
<evidence type="ECO:0000259" key="7">
    <source>
        <dbReference type="PROSITE" id="PS51212"/>
    </source>
</evidence>
<feature type="domain" description="WSC" evidence="7">
    <location>
        <begin position="371"/>
        <end position="463"/>
    </location>
</feature>
<evidence type="ECO:0000256" key="3">
    <source>
        <dbReference type="ARBA" id="ARBA00022729"/>
    </source>
</evidence>
<name>A0A7E6EPM2_9MOLL</name>
<keyword evidence="8" id="KW-1185">Reference proteome</keyword>
<feature type="domain" description="WSC" evidence="7">
    <location>
        <begin position="268"/>
        <end position="359"/>
    </location>
</feature>
<reference evidence="9" key="1">
    <citation type="submission" date="2025-08" db="UniProtKB">
        <authorList>
            <consortium name="RefSeq"/>
        </authorList>
    </citation>
    <scope>IDENTIFICATION</scope>
</reference>
<gene>
    <name evidence="9" type="primary">LOC118762590</name>
</gene>
<dbReference type="SMART" id="SM00321">
    <property type="entry name" value="WSC"/>
    <property type="match status" value="5"/>
</dbReference>
<evidence type="ECO:0000256" key="2">
    <source>
        <dbReference type="ARBA" id="ARBA00022692"/>
    </source>
</evidence>
<keyword evidence="6" id="KW-0325">Glycoprotein</keyword>
<dbReference type="GO" id="GO:0005886">
    <property type="term" value="C:plasma membrane"/>
    <property type="evidence" value="ECO:0007669"/>
    <property type="project" value="TreeGrafter"/>
</dbReference>
<evidence type="ECO:0000313" key="9">
    <source>
        <dbReference type="RefSeq" id="XP_036357263.1"/>
    </source>
</evidence>
<dbReference type="KEGG" id="osn:118762590"/>
<dbReference type="Proteomes" id="UP000515154">
    <property type="component" value="Linkage group LG3"/>
</dbReference>
<dbReference type="PROSITE" id="PS51212">
    <property type="entry name" value="WSC"/>
    <property type="match status" value="5"/>
</dbReference>
<evidence type="ECO:0000256" key="5">
    <source>
        <dbReference type="ARBA" id="ARBA00023136"/>
    </source>
</evidence>
<dbReference type="InterPro" id="IPR002889">
    <property type="entry name" value="WSC_carb-bd"/>
</dbReference>
<feature type="domain" description="WSC" evidence="7">
    <location>
        <begin position="472"/>
        <end position="563"/>
    </location>
</feature>
<sequence length="584" mass="67279">MTQYQVLLATAVYIQYVLVNSEKWKQCTAPQSTNTLRGFINKTMRCYAYFQSISKRMSLYADADYLGCFETFEEKFSFYNIYNSQELTLEDCILKCQSYNILYAGVRNGNQCYCTPNNSHIKQVEEKKCSKECPTDFRFYCGGKKAMQIYRSPVYGTGGFLRKQETYLGCYPTHWTPFLSGNKTSVDKMTIELCLETCNNLNSYYAGLLKRFYCLCGNDTIKTNPTSDKHCSLRCAGNLKQHCGGFHHIQVYRTKIEKPTRIPVWDRNTTYLGCFRKNKDNTYLVIKYFSAMTLEWCLNRCRESGIQYCGIQGKQCFATPESPKHHKKPSSRCDQRCPGNAMQYCGSQSSDALIFLQVYLIKTPNQFYSPNGTYIGCFEGRIGALQQMKKILKSRFVSIDICLKACYFRGFQFAALENGFFCVCGQVYDNLIKVPDTDCNFTCPANERQMCGGNRRLQIHSAHIYPGRFTTYGFYLGCYKATNMRLNQNAIVNENMTLNMCLLYCWKSGFAYAAVEKGIKCYCGNHWYYYAIKSDNSKCSVKCFLENNDYCGGVGRFQVYHVEYILKKIFGRATISLPTDLTWI</sequence>
<evidence type="ECO:0000313" key="8">
    <source>
        <dbReference type="Proteomes" id="UP000515154"/>
    </source>
</evidence>
<dbReference type="PANTHER" id="PTHR24269:SF16">
    <property type="entry name" value="PROTEIN SLG1"/>
    <property type="match status" value="1"/>
</dbReference>
<dbReference type="PANTHER" id="PTHR24269">
    <property type="entry name" value="KREMEN PROTEIN"/>
    <property type="match status" value="1"/>
</dbReference>
<protein>
    <submittedName>
        <fullName evidence="9">Uncharacterized protein LOC118762590</fullName>
    </submittedName>
</protein>
<dbReference type="RefSeq" id="XP_036357263.1">
    <property type="nucleotide sequence ID" value="XM_036501370.1"/>
</dbReference>
<keyword evidence="5" id="KW-0472">Membrane</keyword>
<organism evidence="8 9">
    <name type="scientific">Octopus sinensis</name>
    <name type="common">East Asian common octopus</name>
    <dbReference type="NCBI Taxonomy" id="2607531"/>
    <lineage>
        <taxon>Eukaryota</taxon>
        <taxon>Metazoa</taxon>
        <taxon>Spiralia</taxon>
        <taxon>Lophotrochozoa</taxon>
        <taxon>Mollusca</taxon>
        <taxon>Cephalopoda</taxon>
        <taxon>Coleoidea</taxon>
        <taxon>Octopodiformes</taxon>
        <taxon>Octopoda</taxon>
        <taxon>Incirrata</taxon>
        <taxon>Octopodidae</taxon>
        <taxon>Octopus</taxon>
    </lineage>
</organism>